<feature type="compositionally biased region" description="Polar residues" evidence="1">
    <location>
        <begin position="61"/>
        <end position="104"/>
    </location>
</feature>
<keyword evidence="3" id="KW-1185">Reference proteome</keyword>
<comment type="caution">
    <text evidence="2">The sequence shown here is derived from an EMBL/GenBank/DDBJ whole genome shotgun (WGS) entry which is preliminary data.</text>
</comment>
<dbReference type="OrthoDB" id="5875903at2759"/>
<evidence type="ECO:0000313" key="2">
    <source>
        <dbReference type="EMBL" id="PIC37258.1"/>
    </source>
</evidence>
<feature type="compositionally biased region" description="Polar residues" evidence="1">
    <location>
        <begin position="128"/>
        <end position="143"/>
    </location>
</feature>
<organism evidence="2 3">
    <name type="scientific">Caenorhabditis nigoni</name>
    <dbReference type="NCBI Taxonomy" id="1611254"/>
    <lineage>
        <taxon>Eukaryota</taxon>
        <taxon>Metazoa</taxon>
        <taxon>Ecdysozoa</taxon>
        <taxon>Nematoda</taxon>
        <taxon>Chromadorea</taxon>
        <taxon>Rhabditida</taxon>
        <taxon>Rhabditina</taxon>
        <taxon>Rhabditomorpha</taxon>
        <taxon>Rhabditoidea</taxon>
        <taxon>Rhabditidae</taxon>
        <taxon>Peloderinae</taxon>
        <taxon>Caenorhabditis</taxon>
    </lineage>
</organism>
<proteinExistence type="predicted"/>
<name>A0A2G5UCH4_9PELO</name>
<feature type="region of interest" description="Disordered" evidence="1">
    <location>
        <begin position="1"/>
        <end position="47"/>
    </location>
</feature>
<evidence type="ECO:0000313" key="3">
    <source>
        <dbReference type="Proteomes" id="UP000230233"/>
    </source>
</evidence>
<feature type="compositionally biased region" description="Polar residues" evidence="1">
    <location>
        <begin position="240"/>
        <end position="249"/>
    </location>
</feature>
<feature type="compositionally biased region" description="Polar residues" evidence="1">
    <location>
        <begin position="34"/>
        <end position="47"/>
    </location>
</feature>
<sequence length="249" mass="26840">MGGSQSTASTRAAKFSGNGNRRSVRAVKSAPATELNSRRATSCRNTNRNVKEFSKFWSDAGSVNRSKSSNRASTKQNRNGVSNGNGSIRRNRTQSVDVRRTSNCLPVPGGAVTPSASPRIKNERRATSFRSNAGSATSSTLTVNGEGRKSRKGSTTDLLTPNSARSEVYSVEFNQAAIAAARLKRLSLTPCPESNLPRHQHRSNSQKKNSGAVTSSGATSSNNLTPSHANRQSQQHRHSYQNYPETAIY</sequence>
<dbReference type="AlphaFoldDB" id="A0A2G5UCH4"/>
<evidence type="ECO:0000256" key="1">
    <source>
        <dbReference type="SAM" id="MobiDB-lite"/>
    </source>
</evidence>
<feature type="region of interest" description="Disordered" evidence="1">
    <location>
        <begin position="190"/>
        <end position="249"/>
    </location>
</feature>
<dbReference type="Proteomes" id="UP000230233">
    <property type="component" value="Chromosome IV"/>
</dbReference>
<feature type="compositionally biased region" description="Polar residues" evidence="1">
    <location>
        <begin position="1"/>
        <end position="10"/>
    </location>
</feature>
<accession>A0A2G5UCH4</accession>
<protein>
    <submittedName>
        <fullName evidence="2">Uncharacterized protein</fullName>
    </submittedName>
</protein>
<reference evidence="3" key="1">
    <citation type="submission" date="2017-10" db="EMBL/GenBank/DDBJ databases">
        <title>Rapid genome shrinkage in a self-fertile nematode reveals novel sperm competition proteins.</title>
        <authorList>
            <person name="Yin D."/>
            <person name="Schwarz E.M."/>
            <person name="Thomas C.G."/>
            <person name="Felde R.L."/>
            <person name="Korf I.F."/>
            <person name="Cutter A.D."/>
            <person name="Schartner C.M."/>
            <person name="Ralston E.J."/>
            <person name="Meyer B.J."/>
            <person name="Haag E.S."/>
        </authorList>
    </citation>
    <scope>NUCLEOTIDE SEQUENCE [LARGE SCALE GENOMIC DNA]</scope>
    <source>
        <strain evidence="3">JU1422</strain>
    </source>
</reference>
<feature type="compositionally biased region" description="Low complexity" evidence="1">
    <location>
        <begin position="209"/>
        <end position="222"/>
    </location>
</feature>
<gene>
    <name evidence="2" type="primary">Cni-C54E4.1</name>
    <name evidence="2" type="synonym">Cnig_chr_IV.g15945</name>
    <name evidence="2" type="ORF">B9Z55_015945</name>
</gene>
<feature type="region of interest" description="Disordered" evidence="1">
    <location>
        <begin position="60"/>
        <end position="160"/>
    </location>
</feature>
<dbReference type="EMBL" id="PDUG01000004">
    <property type="protein sequence ID" value="PIC37258.1"/>
    <property type="molecule type" value="Genomic_DNA"/>
</dbReference>
<feature type="compositionally biased region" description="Polar residues" evidence="1">
    <location>
        <begin position="223"/>
        <end position="233"/>
    </location>
</feature>